<reference evidence="1 2" key="1">
    <citation type="submission" date="2012-02" db="EMBL/GenBank/DDBJ databases">
        <title>Complete sequence of chromosome of Singulisphaera acidiphila DSM 18658.</title>
        <authorList>
            <consortium name="US DOE Joint Genome Institute (JGI-PGF)"/>
            <person name="Lucas S."/>
            <person name="Copeland A."/>
            <person name="Lapidus A."/>
            <person name="Glavina del Rio T."/>
            <person name="Dalin E."/>
            <person name="Tice H."/>
            <person name="Bruce D."/>
            <person name="Goodwin L."/>
            <person name="Pitluck S."/>
            <person name="Peters L."/>
            <person name="Ovchinnikova G."/>
            <person name="Chertkov O."/>
            <person name="Kyrpides N."/>
            <person name="Mavromatis K."/>
            <person name="Ivanova N."/>
            <person name="Brettin T."/>
            <person name="Detter J.C."/>
            <person name="Han C."/>
            <person name="Larimer F."/>
            <person name="Land M."/>
            <person name="Hauser L."/>
            <person name="Markowitz V."/>
            <person name="Cheng J.-F."/>
            <person name="Hugenholtz P."/>
            <person name="Woyke T."/>
            <person name="Wu D."/>
            <person name="Tindall B."/>
            <person name="Pomrenke H."/>
            <person name="Brambilla E."/>
            <person name="Klenk H.-P."/>
            <person name="Eisen J.A."/>
        </authorList>
    </citation>
    <scope>NUCLEOTIDE SEQUENCE [LARGE SCALE GENOMIC DNA]</scope>
    <source>
        <strain evidence="2">ATCC BAA-1392 / DSM 18658 / VKM B-2454 / MOB10</strain>
    </source>
</reference>
<protein>
    <submittedName>
        <fullName evidence="1">Uncharacterized protein</fullName>
    </submittedName>
</protein>
<keyword evidence="2" id="KW-1185">Reference proteome</keyword>
<proteinExistence type="predicted"/>
<evidence type="ECO:0000313" key="1">
    <source>
        <dbReference type="EMBL" id="AGA26042.1"/>
    </source>
</evidence>
<gene>
    <name evidence="1" type="ordered locus">Sinac_1664</name>
</gene>
<dbReference type="KEGG" id="saci:Sinac_1664"/>
<dbReference type="EMBL" id="CP003364">
    <property type="protein sequence ID" value="AGA26042.1"/>
    <property type="molecule type" value="Genomic_DNA"/>
</dbReference>
<dbReference type="Proteomes" id="UP000010798">
    <property type="component" value="Chromosome"/>
</dbReference>
<accession>L0D9X0</accession>
<sequence length="327" mass="36847">MPRTLAGKILPALLGPDLSVEQEIVKKRILDSANKPESVIFEKWYPTVKLPDGVAQAGEGDSAKLFECTHVVRIVFRMDVPLLGQLRFDRIYYFLGKVIIGTCDRLDPGDYDEVCSRYFDGDAARNPPESPSVSAPKPNAAQQIAGGILAAMNEDPTFADPTAQERLEMIYNLICAYNDDETGFLSPRAIVPPADTLKEWISRLPRRKLIEIDWRFNSRERYLEMFKGNRAGQGDGTISGLMNNSNVSMLEKPEDVFISPRDNLPFVIRKTVVNFPKDAYHSGPLVIVAAEQKGVVGENRRFLEQETQRLCIRLERHIDMIHTPVEE</sequence>
<dbReference type="AlphaFoldDB" id="L0D9X0"/>
<dbReference type="HOGENOM" id="CLU_849652_0_0_0"/>
<organism evidence="1 2">
    <name type="scientific">Singulisphaera acidiphila (strain ATCC BAA-1392 / DSM 18658 / VKM B-2454 / MOB10)</name>
    <dbReference type="NCBI Taxonomy" id="886293"/>
    <lineage>
        <taxon>Bacteria</taxon>
        <taxon>Pseudomonadati</taxon>
        <taxon>Planctomycetota</taxon>
        <taxon>Planctomycetia</taxon>
        <taxon>Isosphaerales</taxon>
        <taxon>Isosphaeraceae</taxon>
        <taxon>Singulisphaera</taxon>
    </lineage>
</organism>
<name>L0D9X0_SINAD</name>
<evidence type="ECO:0000313" key="2">
    <source>
        <dbReference type="Proteomes" id="UP000010798"/>
    </source>
</evidence>